<dbReference type="InterPro" id="IPR046347">
    <property type="entry name" value="bZIP_sf"/>
</dbReference>
<evidence type="ECO:0000256" key="7">
    <source>
        <dbReference type="SAM" id="Coils"/>
    </source>
</evidence>
<keyword evidence="7" id="KW-0175">Coiled coil</keyword>
<dbReference type="InterPro" id="IPR004827">
    <property type="entry name" value="bZIP"/>
</dbReference>
<keyword evidence="9" id="KW-1185">Reference proteome</keyword>
<dbReference type="GO" id="GO:0000981">
    <property type="term" value="F:DNA-binding transcription factor activity, RNA polymerase II-specific"/>
    <property type="evidence" value="ECO:0007669"/>
    <property type="project" value="TreeGrafter"/>
</dbReference>
<dbReference type="SMART" id="SM00338">
    <property type="entry name" value="BRLZ"/>
    <property type="match status" value="1"/>
</dbReference>
<evidence type="ECO:0000259" key="8">
    <source>
        <dbReference type="PROSITE" id="PS50217"/>
    </source>
</evidence>
<protein>
    <recommendedName>
        <fullName evidence="6">X-box-binding protein 1</fullName>
    </recommendedName>
</protein>
<evidence type="ECO:0000256" key="6">
    <source>
        <dbReference type="ARBA" id="ARBA00040165"/>
    </source>
</evidence>
<evidence type="ECO:0000256" key="2">
    <source>
        <dbReference type="ARBA" id="ARBA00023015"/>
    </source>
</evidence>
<name>A0A6J0BT63_NEOLC</name>
<keyword evidence="4" id="KW-0804">Transcription</keyword>
<proteinExistence type="predicted"/>
<dbReference type="KEGG" id="nlo:107222331"/>
<dbReference type="InterPro" id="IPR052470">
    <property type="entry name" value="ER_Stress-Reg_TF"/>
</dbReference>
<dbReference type="CDD" id="cd14691">
    <property type="entry name" value="bZIP_XBP1"/>
    <property type="match status" value="1"/>
</dbReference>
<dbReference type="PROSITE" id="PS00036">
    <property type="entry name" value="BZIP_BASIC"/>
    <property type="match status" value="1"/>
</dbReference>
<keyword evidence="1" id="KW-0832">Ubl conjugation</keyword>
<keyword evidence="2" id="KW-0805">Transcription regulation</keyword>
<keyword evidence="5" id="KW-0539">Nucleus</keyword>
<dbReference type="Gene3D" id="1.20.5.170">
    <property type="match status" value="1"/>
</dbReference>
<keyword evidence="3" id="KW-0238">DNA-binding</keyword>
<dbReference type="PANTHER" id="PTHR46542">
    <property type="entry name" value="X-BOX BINDING PROTEIN 1"/>
    <property type="match status" value="1"/>
</dbReference>
<evidence type="ECO:0000256" key="4">
    <source>
        <dbReference type="ARBA" id="ARBA00023163"/>
    </source>
</evidence>
<dbReference type="InParanoid" id="A0A6J0BT63"/>
<dbReference type="SUPFAM" id="SSF57959">
    <property type="entry name" value="Leucine zipper domain"/>
    <property type="match status" value="1"/>
</dbReference>
<dbReference type="AlphaFoldDB" id="A0A6J0BT63"/>
<feature type="domain" description="BZIP" evidence="8">
    <location>
        <begin position="79"/>
        <end position="142"/>
    </location>
</feature>
<evidence type="ECO:0000256" key="1">
    <source>
        <dbReference type="ARBA" id="ARBA00022843"/>
    </source>
</evidence>
<reference evidence="10" key="1">
    <citation type="submission" date="2025-08" db="UniProtKB">
        <authorList>
            <consortium name="RefSeq"/>
        </authorList>
    </citation>
    <scope>IDENTIFICATION</scope>
    <source>
        <tissue evidence="10">Thorax and Abdomen</tissue>
    </source>
</reference>
<dbReference type="Proteomes" id="UP000829291">
    <property type="component" value="Chromosome 5"/>
</dbReference>
<evidence type="ECO:0000313" key="9">
    <source>
        <dbReference type="Proteomes" id="UP000829291"/>
    </source>
</evidence>
<organism evidence="10">
    <name type="scientific">Neodiprion lecontei</name>
    <name type="common">Redheaded pine sawfly</name>
    <dbReference type="NCBI Taxonomy" id="441921"/>
    <lineage>
        <taxon>Eukaryota</taxon>
        <taxon>Metazoa</taxon>
        <taxon>Ecdysozoa</taxon>
        <taxon>Arthropoda</taxon>
        <taxon>Hexapoda</taxon>
        <taxon>Insecta</taxon>
        <taxon>Pterygota</taxon>
        <taxon>Neoptera</taxon>
        <taxon>Endopterygota</taxon>
        <taxon>Hymenoptera</taxon>
        <taxon>Tenthredinoidea</taxon>
        <taxon>Diprionidae</taxon>
        <taxon>Diprioninae</taxon>
        <taxon>Neodiprion</taxon>
    </lineage>
</organism>
<gene>
    <name evidence="10" type="primary">LOC107222331</name>
</gene>
<feature type="coiled-coil region" evidence="7">
    <location>
        <begin position="90"/>
        <end position="138"/>
    </location>
</feature>
<dbReference type="Pfam" id="PF00170">
    <property type="entry name" value="bZIP_1"/>
    <property type="match status" value="1"/>
</dbReference>
<dbReference type="GeneID" id="107222331"/>
<dbReference type="OrthoDB" id="20960at2759"/>
<evidence type="ECO:0000313" key="10">
    <source>
        <dbReference type="RefSeq" id="XP_015517133.2"/>
    </source>
</evidence>
<dbReference type="GO" id="GO:0000977">
    <property type="term" value="F:RNA polymerase II transcription regulatory region sequence-specific DNA binding"/>
    <property type="evidence" value="ECO:0007669"/>
    <property type="project" value="TreeGrafter"/>
</dbReference>
<dbReference type="PROSITE" id="PS50217">
    <property type="entry name" value="BZIP"/>
    <property type="match status" value="1"/>
</dbReference>
<accession>A0A6J0BT63</accession>
<sequence>MSVLKSIIITVPKGLSKTPGFSTQKLNFTTSLLTENNANKINNRKMSTTEDDAALDGSIIEQEICFRGKKRRLDHLTWEEKIQRKKLKNRVAAQTSRDRKRAKLDELEETVRVLRDRNETLAQECSALKSQNEVLTVENTSLRRDLESRTTIGEQHCSKCQSSVSCVAPMQGSAVSPKYPLPQGGATELAPVLTLTQPAATLWKILTLYLLSKNCLQTSKETITSRDLKNWPKAFCERLPPKWKQMLINQVNKSTSQGMPPKNLAIQQEWWGRHQKMWKPIELVEA</sequence>
<dbReference type="RefSeq" id="XP_015517133.2">
    <property type="nucleotide sequence ID" value="XM_015661647.2"/>
</dbReference>
<dbReference type="GO" id="GO:0005634">
    <property type="term" value="C:nucleus"/>
    <property type="evidence" value="ECO:0007669"/>
    <property type="project" value="TreeGrafter"/>
</dbReference>
<dbReference type="PANTHER" id="PTHR46542:SF1">
    <property type="entry name" value="X-BOX BINDING PROTEIN 1"/>
    <property type="match status" value="1"/>
</dbReference>
<evidence type="ECO:0000256" key="3">
    <source>
        <dbReference type="ARBA" id="ARBA00023125"/>
    </source>
</evidence>
<evidence type="ECO:0000256" key="5">
    <source>
        <dbReference type="ARBA" id="ARBA00023242"/>
    </source>
</evidence>